<protein>
    <submittedName>
        <fullName evidence="1">Ribonucleoside-diphosphate reductase</fullName>
    </submittedName>
</protein>
<organism evidence="1">
    <name type="scientific">uncultured bacterium 12AC_lac13</name>
    <dbReference type="NCBI Taxonomy" id="1447233"/>
    <lineage>
        <taxon>Bacteria</taxon>
        <taxon>environmental samples</taxon>
    </lineage>
</organism>
<accession>X2LAU8</accession>
<proteinExistence type="predicted"/>
<dbReference type="EMBL" id="KF796593">
    <property type="protein sequence ID" value="AHN97605.1"/>
    <property type="molecule type" value="Genomic_DNA"/>
</dbReference>
<reference evidence="1" key="1">
    <citation type="submission" date="2013-10" db="EMBL/GenBank/DDBJ databases">
        <title>Functional metagenomics reveals novel beta-galactosidases not predictable from gene sequences.</title>
        <authorList>
            <person name="Cheng J."/>
            <person name="Engel K."/>
            <person name="Romantsov T."/>
            <person name="Neufeld J.D."/>
            <person name="Rose D.R."/>
            <person name="Charles T.C."/>
        </authorList>
    </citation>
    <scope>NUCLEOTIDE SEQUENCE</scope>
</reference>
<sequence>MEGRHEAYIAMVLCLLTVASAAWAQLPVGTWIKRPSATPPMMMIIEPAGPGIKITYRMLGPDGKAMNQAVVTVVTALDGKEAPMMIDGKDSGQTMATLRTDANHATTIIKMQGKDFGKSTTELSADGKTMKVENDFSVANPSVGKQIEYWDKK</sequence>
<evidence type="ECO:0000313" key="1">
    <source>
        <dbReference type="EMBL" id="AHN97605.1"/>
    </source>
</evidence>
<dbReference type="AlphaFoldDB" id="X2LAU8"/>
<name>X2LAU8_9BACT</name>